<evidence type="ECO:0000313" key="1">
    <source>
        <dbReference type="EMBL" id="MBW33194.1"/>
    </source>
</evidence>
<reference evidence="1" key="1">
    <citation type="submission" date="2018-01" db="EMBL/GenBank/DDBJ databases">
        <title>An insight into the sialome of Amazonian anophelines.</title>
        <authorList>
            <person name="Ribeiro J.M."/>
            <person name="Scarpassa V."/>
            <person name="Calvo E."/>
        </authorList>
    </citation>
    <scope>NUCLEOTIDE SEQUENCE</scope>
    <source>
        <tissue evidence="1">Salivary glands</tissue>
    </source>
</reference>
<dbReference type="AlphaFoldDB" id="A0A2M3ZXB6"/>
<dbReference type="EMBL" id="GGFM01012443">
    <property type="protein sequence ID" value="MBW33194.1"/>
    <property type="molecule type" value="Transcribed_RNA"/>
</dbReference>
<sequence>MKWWMANAKIANGITILLVGLLGNLFGYPAVPENTEHEQILGCSTSIHACMSHSCAILLMLIESAAPREWLFEVQR</sequence>
<accession>A0A2M3ZXB6</accession>
<protein>
    <submittedName>
        <fullName evidence="1">Putative secreted peptide</fullName>
    </submittedName>
</protein>
<proteinExistence type="predicted"/>
<organism evidence="1">
    <name type="scientific">Anopheles braziliensis</name>
    <dbReference type="NCBI Taxonomy" id="58242"/>
    <lineage>
        <taxon>Eukaryota</taxon>
        <taxon>Metazoa</taxon>
        <taxon>Ecdysozoa</taxon>
        <taxon>Arthropoda</taxon>
        <taxon>Hexapoda</taxon>
        <taxon>Insecta</taxon>
        <taxon>Pterygota</taxon>
        <taxon>Neoptera</taxon>
        <taxon>Endopterygota</taxon>
        <taxon>Diptera</taxon>
        <taxon>Nematocera</taxon>
        <taxon>Culicoidea</taxon>
        <taxon>Culicidae</taxon>
        <taxon>Anophelinae</taxon>
        <taxon>Anopheles</taxon>
    </lineage>
</organism>
<name>A0A2M3ZXB6_9DIPT</name>